<keyword evidence="4" id="KW-1185">Reference proteome</keyword>
<sequence length="419" mass="43991">MFMGRTRSGYEEAFVDLVRESAQAGRMVLWEESARDGAQGKTLMSADFRVRLARAQGALFGADGPRHVVFAAGFPAVCREEFDATRRVALEAGDAVTPAAVCRGTTADVRQACASVAGAPGARVMVVVPASEVMADVMVHRPAAQALTAAADFVDAARAEGTHVDICFADATRADVGLMADHATSLTAAGAGTVVLADTVGRLLTHEATSLFTDLHSRVTDEVVLASHLHNDLGLGLPNTLAAITAGTRVAACSWLGIAERSGMVATEQLLFLLSQRAEDLLGPGTALWHTPPDLTGVPPIARMVAEETGIPLTVTTPIVGTGVGTISTGTPFAHPRTFEPYDPHEVLGIEPTVLLTHLASARVLRAVAHRLGHDLTGEETAAALDWVKSEAYRRNHAHIPDADLAGFLNSRNTPAATR</sequence>
<accession>W7J6E1</accession>
<dbReference type="InterPro" id="IPR000891">
    <property type="entry name" value="PYR_CT"/>
</dbReference>
<dbReference type="Gene3D" id="3.20.20.70">
    <property type="entry name" value="Aldolase class I"/>
    <property type="match status" value="1"/>
</dbReference>
<evidence type="ECO:0000313" key="4">
    <source>
        <dbReference type="Proteomes" id="UP000019277"/>
    </source>
</evidence>
<dbReference type="SUPFAM" id="SSF51569">
    <property type="entry name" value="Aldolase"/>
    <property type="match status" value="1"/>
</dbReference>
<dbReference type="Proteomes" id="UP000019277">
    <property type="component" value="Unassembled WGS sequence"/>
</dbReference>
<gene>
    <name evidence="3" type="ORF">UO65_2997</name>
</gene>
<dbReference type="AlphaFoldDB" id="W7J6E1"/>
<comment type="caution">
    <text evidence="3">The sequence shown here is derived from an EMBL/GenBank/DDBJ whole genome shotgun (WGS) entry which is preliminary data.</text>
</comment>
<dbReference type="STRING" id="909613.UO65_2997"/>
<dbReference type="EC" id="2.3.3.14" evidence="3"/>
<dbReference type="Pfam" id="PF00682">
    <property type="entry name" value="HMGL-like"/>
    <property type="match status" value="1"/>
</dbReference>
<dbReference type="PROSITE" id="PS50991">
    <property type="entry name" value="PYR_CT"/>
    <property type="match status" value="1"/>
</dbReference>
<dbReference type="InterPro" id="IPR013785">
    <property type="entry name" value="Aldolase_TIM"/>
</dbReference>
<evidence type="ECO:0000313" key="3">
    <source>
        <dbReference type="EMBL" id="EWC61639.1"/>
    </source>
</evidence>
<feature type="domain" description="Pyruvate carboxyltransferase" evidence="2">
    <location>
        <begin position="27"/>
        <end position="292"/>
    </location>
</feature>
<reference evidence="3 4" key="1">
    <citation type="journal article" date="2014" name="Genome Announc.">
        <title>Draft Genome Sequence of the Antitrypanosomally Active Sponge-Associated Bacterium Actinokineospora sp. Strain EG49.</title>
        <authorList>
            <person name="Harjes J."/>
            <person name="Ryu T."/>
            <person name="Abdelmohsen U.R."/>
            <person name="Moitinho-Silva L."/>
            <person name="Horn H."/>
            <person name="Ravasi T."/>
            <person name="Hentschel U."/>
        </authorList>
    </citation>
    <scope>NUCLEOTIDE SEQUENCE [LARGE SCALE GENOMIC DNA]</scope>
    <source>
        <strain evidence="3 4">EG49</strain>
    </source>
</reference>
<name>W7J6E1_9PSEU</name>
<dbReference type="EMBL" id="AYXG01000103">
    <property type="protein sequence ID" value="EWC61639.1"/>
    <property type="molecule type" value="Genomic_DNA"/>
</dbReference>
<protein>
    <submittedName>
        <fullName evidence="3">Homocitrate synthase</fullName>
        <ecNumber evidence="3">2.3.3.14</ecNumber>
    </submittedName>
</protein>
<keyword evidence="1" id="KW-0464">Manganese</keyword>
<keyword evidence="3" id="KW-0808">Transferase</keyword>
<dbReference type="PANTHER" id="PTHR10277:SF9">
    <property type="entry name" value="2-ISOPROPYLMALATE SYNTHASE 1, CHLOROPLASTIC-RELATED"/>
    <property type="match status" value="1"/>
</dbReference>
<keyword evidence="3" id="KW-0012">Acyltransferase</keyword>
<evidence type="ECO:0000259" key="2">
    <source>
        <dbReference type="PROSITE" id="PS50991"/>
    </source>
</evidence>
<dbReference type="eggNOG" id="COG0119">
    <property type="taxonomic scope" value="Bacteria"/>
</dbReference>
<dbReference type="GO" id="GO:0009098">
    <property type="term" value="P:L-leucine biosynthetic process"/>
    <property type="evidence" value="ECO:0007669"/>
    <property type="project" value="TreeGrafter"/>
</dbReference>
<organism evidence="3 4">
    <name type="scientific">Actinokineospora spheciospongiae</name>
    <dbReference type="NCBI Taxonomy" id="909613"/>
    <lineage>
        <taxon>Bacteria</taxon>
        <taxon>Bacillati</taxon>
        <taxon>Actinomycetota</taxon>
        <taxon>Actinomycetes</taxon>
        <taxon>Pseudonocardiales</taxon>
        <taxon>Pseudonocardiaceae</taxon>
        <taxon>Actinokineospora</taxon>
    </lineage>
</organism>
<dbReference type="PATRIC" id="fig|909613.9.peg.2998"/>
<proteinExistence type="predicted"/>
<evidence type="ECO:0000256" key="1">
    <source>
        <dbReference type="ARBA" id="ARBA00023211"/>
    </source>
</evidence>
<dbReference type="PANTHER" id="PTHR10277">
    <property type="entry name" value="HOMOCITRATE SYNTHASE-RELATED"/>
    <property type="match status" value="1"/>
</dbReference>
<dbReference type="InterPro" id="IPR050073">
    <property type="entry name" value="2-IPM_HCS-like"/>
</dbReference>
<dbReference type="GO" id="GO:0004410">
    <property type="term" value="F:homocitrate synthase activity"/>
    <property type="evidence" value="ECO:0007669"/>
    <property type="project" value="UniProtKB-EC"/>
</dbReference>
<dbReference type="GO" id="GO:0003852">
    <property type="term" value="F:2-isopropylmalate synthase activity"/>
    <property type="evidence" value="ECO:0007669"/>
    <property type="project" value="TreeGrafter"/>
</dbReference>